<accession>A0AAX3YHE2</accession>
<dbReference type="EMBL" id="JAPWIS010000003">
    <property type="protein sequence ID" value="MCZ4583798.1"/>
    <property type="molecule type" value="Genomic_DNA"/>
</dbReference>
<dbReference type="Proteomes" id="UP001231166">
    <property type="component" value="Chromosome"/>
</dbReference>
<feature type="region of interest" description="Disordered" evidence="1">
    <location>
        <begin position="1"/>
        <end position="22"/>
    </location>
</feature>
<dbReference type="Proteomes" id="UP001066327">
    <property type="component" value="Unassembled WGS sequence"/>
</dbReference>
<evidence type="ECO:0000256" key="1">
    <source>
        <dbReference type="SAM" id="MobiDB-lite"/>
    </source>
</evidence>
<evidence type="ECO:0000313" key="2">
    <source>
        <dbReference type="EMBL" id="MCZ4583798.1"/>
    </source>
</evidence>
<dbReference type="EMBL" id="CP130953">
    <property type="protein sequence ID" value="WLF47513.1"/>
    <property type="molecule type" value="Genomic_DNA"/>
</dbReference>
<organism evidence="3 5">
    <name type="scientific">Rhodococcus opacus</name>
    <name type="common">Nocardia opaca</name>
    <dbReference type="NCBI Taxonomy" id="37919"/>
    <lineage>
        <taxon>Bacteria</taxon>
        <taxon>Bacillati</taxon>
        <taxon>Actinomycetota</taxon>
        <taxon>Actinomycetes</taxon>
        <taxon>Mycobacteriales</taxon>
        <taxon>Nocardiaceae</taxon>
        <taxon>Rhodococcus</taxon>
    </lineage>
</organism>
<dbReference type="RefSeq" id="WP_054247535.1">
    <property type="nucleotide sequence ID" value="NZ_CP082160.1"/>
</dbReference>
<protein>
    <submittedName>
        <fullName evidence="3">Uncharacterized protein</fullName>
    </submittedName>
</protein>
<dbReference type="AlphaFoldDB" id="A0AAX3YHE2"/>
<name>A0AAX3YHE2_RHOOP</name>
<evidence type="ECO:0000313" key="5">
    <source>
        <dbReference type="Proteomes" id="UP001231166"/>
    </source>
</evidence>
<proteinExistence type="predicted"/>
<sequence>MTTSGRMGPDDQSVNTAPVDDLHKRPENTHWILYSVLAAAFVGLHRRSERLVIAVHCPDRSANFESAVADPKLVDEN</sequence>
<evidence type="ECO:0000313" key="3">
    <source>
        <dbReference type="EMBL" id="WLF47513.1"/>
    </source>
</evidence>
<keyword evidence="4" id="KW-1185">Reference proteome</keyword>
<reference evidence="3" key="2">
    <citation type="submission" date="2023-07" db="EMBL/GenBank/DDBJ databases">
        <title>Genomic analysis of Rhodococcus opacus VOC-14 with glycol ethers degradation activity.</title>
        <authorList>
            <person name="Narkevich D.A."/>
            <person name="Hlushen A.M."/>
            <person name="Akhremchuk A.E."/>
            <person name="Sikolenko M.A."/>
            <person name="Valentovich L.N."/>
        </authorList>
    </citation>
    <scope>NUCLEOTIDE SEQUENCE</scope>
    <source>
        <strain evidence="3">VOC-14</strain>
    </source>
</reference>
<reference evidence="2" key="1">
    <citation type="submission" date="2022-12" db="EMBL/GenBank/DDBJ databases">
        <authorList>
            <person name="Krivoruchko A.V."/>
            <person name="Elkin A."/>
        </authorList>
    </citation>
    <scope>NUCLEOTIDE SEQUENCE</scope>
    <source>
        <strain evidence="2">IEGM 249</strain>
    </source>
</reference>
<gene>
    <name evidence="2" type="ORF">O4328_08880</name>
    <name evidence="3" type="ORF">Q5707_00400</name>
</gene>
<evidence type="ECO:0000313" key="4">
    <source>
        <dbReference type="Proteomes" id="UP001066327"/>
    </source>
</evidence>